<dbReference type="OrthoDB" id="7659420at2"/>
<dbReference type="GO" id="GO:0016020">
    <property type="term" value="C:membrane"/>
    <property type="evidence" value="ECO:0007669"/>
    <property type="project" value="UniProtKB-SubCell"/>
</dbReference>
<proteinExistence type="predicted"/>
<dbReference type="RefSeq" id="WP_099241957.1">
    <property type="nucleotide sequence ID" value="NZ_FXXP01000001.1"/>
</dbReference>
<evidence type="ECO:0000313" key="7">
    <source>
        <dbReference type="EMBL" id="SMX26246.1"/>
    </source>
</evidence>
<protein>
    <submittedName>
        <fullName evidence="7">Mitochondrial inner membrane protein</fullName>
    </submittedName>
</protein>
<keyword evidence="2" id="KW-0812">Transmembrane</keyword>
<comment type="subcellular location">
    <subcellularLocation>
        <location evidence="1">Membrane</location>
    </subcellularLocation>
</comment>
<dbReference type="InterPro" id="IPR019133">
    <property type="entry name" value="MIC60"/>
</dbReference>
<gene>
    <name evidence="7" type="ORF">TRP8649_00319</name>
</gene>
<keyword evidence="5" id="KW-0175">Coiled coil</keyword>
<dbReference type="Pfam" id="PF09731">
    <property type="entry name" value="Mitofilin"/>
    <property type="match status" value="1"/>
</dbReference>
<dbReference type="Proteomes" id="UP000225972">
    <property type="component" value="Unassembled WGS sequence"/>
</dbReference>
<feature type="compositionally biased region" description="Acidic residues" evidence="6">
    <location>
        <begin position="55"/>
        <end position="110"/>
    </location>
</feature>
<evidence type="ECO:0000256" key="4">
    <source>
        <dbReference type="ARBA" id="ARBA00023136"/>
    </source>
</evidence>
<dbReference type="EMBL" id="FXXP01000001">
    <property type="protein sequence ID" value="SMX26246.1"/>
    <property type="molecule type" value="Genomic_DNA"/>
</dbReference>
<feature type="compositionally biased region" description="Basic and acidic residues" evidence="6">
    <location>
        <begin position="7"/>
        <end position="18"/>
    </location>
</feature>
<feature type="coiled-coil region" evidence="5">
    <location>
        <begin position="260"/>
        <end position="287"/>
    </location>
</feature>
<evidence type="ECO:0000256" key="1">
    <source>
        <dbReference type="ARBA" id="ARBA00004370"/>
    </source>
</evidence>
<name>A0A238J8P9_9RHOB</name>
<sequence length="472" mass="48628">MAKSKKDKTDKDQSKAEEIVETVETEAEAVAEDLIEDAADTSDDIVAEDVAEDTAELPEEADVGEEELAADSADEDVTDAAELEDNAEETIEDLDETEAEAAPEDPVEEVVEGKPAEETSAAEPQIIRETTVEKKSGFMSTALGGVVAAALGFGAAQFTDIQLPFGPAEEPNPFEAEARTAIKTQGEQIATLVTQVDETKKAVGIIDLTPVTTSIAGIEDSISGTEATLKAMGDELAGFDSRLTAIEKAPLSGAVSPESIAAYERELDALRKSITDQQAALDAQKVEIQKMAADAVAAESNAKAQATLAASRAALAQVTSLVQSGKSFAEPLAVLGENGVAVPEALSAVAADGVPTLASLTTSFPDVARKALAVARKSGGDSGEESGGGFASFLQSQLGARSVTPREGNDADAVLSRAEAAVKSGDLETATTELTALPEAAQAELGDWLAQAALRKDALAAAATLAQELNKQ</sequence>
<keyword evidence="4" id="KW-0472">Membrane</keyword>
<dbReference type="AlphaFoldDB" id="A0A238J8P9"/>
<evidence type="ECO:0000313" key="8">
    <source>
        <dbReference type="Proteomes" id="UP000225972"/>
    </source>
</evidence>
<feature type="region of interest" description="Disordered" evidence="6">
    <location>
        <begin position="1"/>
        <end position="20"/>
    </location>
</feature>
<keyword evidence="8" id="KW-1185">Reference proteome</keyword>
<evidence type="ECO:0000256" key="2">
    <source>
        <dbReference type="ARBA" id="ARBA00022692"/>
    </source>
</evidence>
<accession>A0A238J8P9</accession>
<evidence type="ECO:0000256" key="5">
    <source>
        <dbReference type="SAM" id="Coils"/>
    </source>
</evidence>
<reference evidence="8" key="1">
    <citation type="submission" date="2017-05" db="EMBL/GenBank/DDBJ databases">
        <authorList>
            <person name="Rodrigo-Torres L."/>
            <person name="Arahal R. D."/>
            <person name="Lucena T."/>
        </authorList>
    </citation>
    <scope>NUCLEOTIDE SEQUENCE [LARGE SCALE GENOMIC DNA]</scope>
    <source>
        <strain evidence="8">CECT 8649</strain>
    </source>
</reference>
<keyword evidence="3" id="KW-1133">Transmembrane helix</keyword>
<evidence type="ECO:0000256" key="6">
    <source>
        <dbReference type="SAM" id="MobiDB-lite"/>
    </source>
</evidence>
<organism evidence="7 8">
    <name type="scientific">Pelagimonas phthalicica</name>
    <dbReference type="NCBI Taxonomy" id="1037362"/>
    <lineage>
        <taxon>Bacteria</taxon>
        <taxon>Pseudomonadati</taxon>
        <taxon>Pseudomonadota</taxon>
        <taxon>Alphaproteobacteria</taxon>
        <taxon>Rhodobacterales</taxon>
        <taxon>Roseobacteraceae</taxon>
        <taxon>Pelagimonas</taxon>
    </lineage>
</organism>
<feature type="region of interest" description="Disordered" evidence="6">
    <location>
        <begin position="55"/>
        <end position="121"/>
    </location>
</feature>
<evidence type="ECO:0000256" key="3">
    <source>
        <dbReference type="ARBA" id="ARBA00022989"/>
    </source>
</evidence>